<reference evidence="1" key="2">
    <citation type="submission" date="2023-01" db="EMBL/GenBank/DDBJ databases">
        <title>Draft genome sequence of Portibacter lacus strain NBRC 108769.</title>
        <authorList>
            <person name="Sun Q."/>
            <person name="Mori K."/>
        </authorList>
    </citation>
    <scope>NUCLEOTIDE SEQUENCE</scope>
    <source>
        <strain evidence="1">NBRC 108769</strain>
    </source>
</reference>
<dbReference type="InterPro" id="IPR034660">
    <property type="entry name" value="DinB/YfiT-like"/>
</dbReference>
<gene>
    <name evidence="1" type="ORF">GCM10007940_08490</name>
</gene>
<accession>A0AA37SMS9</accession>
<proteinExistence type="predicted"/>
<sequence>MKPMTIRNLFAQDGLDETLERISNLTPETKPQWGKMDVAQMLAHCNVAYDMALTAKYPISGKFKTFMISLLAKKAVVGPKPYPKNSRTAPDFLITDEREYEKEKAALIANLKKTHELGSKHFDGKTSVSFGNLSTDEWNVLFSKHLDHHLTQFGV</sequence>
<evidence type="ECO:0000313" key="1">
    <source>
        <dbReference type="EMBL" id="GLR16234.1"/>
    </source>
</evidence>
<dbReference type="EMBL" id="BSOH01000005">
    <property type="protein sequence ID" value="GLR16234.1"/>
    <property type="molecule type" value="Genomic_DNA"/>
</dbReference>
<reference evidence="1" key="1">
    <citation type="journal article" date="2014" name="Int. J. Syst. Evol. Microbiol.">
        <title>Complete genome sequence of Corynebacterium casei LMG S-19264T (=DSM 44701T), isolated from a smear-ripened cheese.</title>
        <authorList>
            <consortium name="US DOE Joint Genome Institute (JGI-PGF)"/>
            <person name="Walter F."/>
            <person name="Albersmeier A."/>
            <person name="Kalinowski J."/>
            <person name="Ruckert C."/>
        </authorList>
    </citation>
    <scope>NUCLEOTIDE SEQUENCE</scope>
    <source>
        <strain evidence="1">NBRC 108769</strain>
    </source>
</reference>
<comment type="caution">
    <text evidence="1">The sequence shown here is derived from an EMBL/GenBank/DDBJ whole genome shotgun (WGS) entry which is preliminary data.</text>
</comment>
<protein>
    <recommendedName>
        <fullName evidence="3">DUF1569 domain-containing protein</fullName>
    </recommendedName>
</protein>
<keyword evidence="2" id="KW-1185">Reference proteome</keyword>
<name>A0AA37SMS9_9BACT</name>
<dbReference type="Pfam" id="PF07606">
    <property type="entry name" value="DUF1569"/>
    <property type="match status" value="1"/>
</dbReference>
<evidence type="ECO:0008006" key="3">
    <source>
        <dbReference type="Google" id="ProtNLM"/>
    </source>
</evidence>
<organism evidence="1 2">
    <name type="scientific">Portibacter lacus</name>
    <dbReference type="NCBI Taxonomy" id="1099794"/>
    <lineage>
        <taxon>Bacteria</taxon>
        <taxon>Pseudomonadati</taxon>
        <taxon>Bacteroidota</taxon>
        <taxon>Saprospiria</taxon>
        <taxon>Saprospirales</taxon>
        <taxon>Haliscomenobacteraceae</taxon>
        <taxon>Portibacter</taxon>
    </lineage>
</organism>
<dbReference type="Gene3D" id="1.20.120.450">
    <property type="entry name" value="dinb family like domain"/>
    <property type="match status" value="1"/>
</dbReference>
<dbReference type="InterPro" id="IPR011463">
    <property type="entry name" value="DUF1569"/>
</dbReference>
<dbReference type="AlphaFoldDB" id="A0AA37SMS9"/>
<evidence type="ECO:0000313" key="2">
    <source>
        <dbReference type="Proteomes" id="UP001156666"/>
    </source>
</evidence>
<dbReference type="Proteomes" id="UP001156666">
    <property type="component" value="Unassembled WGS sequence"/>
</dbReference>